<dbReference type="InterPro" id="IPR013022">
    <property type="entry name" value="Xyl_isomerase-like_TIM-brl"/>
</dbReference>
<protein>
    <submittedName>
        <fullName evidence="2">TIM barrel protein</fullName>
    </submittedName>
</protein>
<dbReference type="RefSeq" id="WP_285748793.1">
    <property type="nucleotide sequence ID" value="NZ_CP127162.1"/>
</dbReference>
<dbReference type="Pfam" id="PF01261">
    <property type="entry name" value="AP_endonuc_2"/>
    <property type="match status" value="1"/>
</dbReference>
<evidence type="ECO:0000313" key="2">
    <source>
        <dbReference type="EMBL" id="WIV21235.1"/>
    </source>
</evidence>
<name>A0ABY8XCS6_9BACL</name>
<dbReference type="Gene3D" id="3.20.20.150">
    <property type="entry name" value="Divalent-metal-dependent TIM barrel enzymes"/>
    <property type="match status" value="1"/>
</dbReference>
<sequence length="299" mass="34194">MIGFSIQSPVFLGNLSNQSNHDLIGNCENVDQFLAILKENGVRSIEIRILPRHADHEAYTNVIQKIWNAGLQITIHGHVEGEMEGSRFEDVYPSMRTILRHFDRYQPNLMMAIHAFDAKKGSEADLLRRTVHLFRQWTAMVESEKLPLHFALENNRQKSSKVDPGDTTSGVMKMVELIDSPHMGITWDMGHYYSDLIKPTHNNLLEQPSMALPTPFFLERVIHTHIHGIVNLGTHHPLTTMESLPLEFYVKTLQALNYQGVYNLELTLPKFESDRTIQEHVCASIQRLRSAVQPSRSHA</sequence>
<feature type="domain" description="Xylose isomerase-like TIM barrel" evidence="1">
    <location>
        <begin position="35"/>
        <end position="270"/>
    </location>
</feature>
<organism evidence="2 3">
    <name type="scientific">Paenibacillus polygoni</name>
    <dbReference type="NCBI Taxonomy" id="3050112"/>
    <lineage>
        <taxon>Bacteria</taxon>
        <taxon>Bacillati</taxon>
        <taxon>Bacillota</taxon>
        <taxon>Bacilli</taxon>
        <taxon>Bacillales</taxon>
        <taxon>Paenibacillaceae</taxon>
        <taxon>Paenibacillus</taxon>
    </lineage>
</organism>
<dbReference type="Proteomes" id="UP001236415">
    <property type="component" value="Chromosome"/>
</dbReference>
<keyword evidence="3" id="KW-1185">Reference proteome</keyword>
<dbReference type="EMBL" id="CP127162">
    <property type="protein sequence ID" value="WIV21235.1"/>
    <property type="molecule type" value="Genomic_DNA"/>
</dbReference>
<dbReference type="InterPro" id="IPR036237">
    <property type="entry name" value="Xyl_isomerase-like_sf"/>
</dbReference>
<accession>A0ABY8XCS6</accession>
<evidence type="ECO:0000259" key="1">
    <source>
        <dbReference type="Pfam" id="PF01261"/>
    </source>
</evidence>
<dbReference type="SUPFAM" id="SSF51658">
    <property type="entry name" value="Xylose isomerase-like"/>
    <property type="match status" value="1"/>
</dbReference>
<reference evidence="2 3" key="1">
    <citation type="submission" date="2023-06" db="EMBL/GenBank/DDBJ databases">
        <title>Paenibacillus polygonum sp. nov., an endophytic bacterium, isolated from Polygonum lapathifolium L. in Nanji Wetland National Nature Reserve, South of Poyang Lake, Jiangxi Province, China.</title>
        <authorList>
            <person name="Yu Z."/>
        </authorList>
    </citation>
    <scope>NUCLEOTIDE SEQUENCE [LARGE SCALE GENOMIC DNA]</scope>
    <source>
        <strain evidence="2 3">C31</strain>
    </source>
</reference>
<evidence type="ECO:0000313" key="3">
    <source>
        <dbReference type="Proteomes" id="UP001236415"/>
    </source>
</evidence>
<gene>
    <name evidence="2" type="ORF">QPK24_11415</name>
</gene>
<proteinExistence type="predicted"/>